<dbReference type="Proteomes" id="UP001344906">
    <property type="component" value="Unassembled WGS sequence"/>
</dbReference>
<comment type="caution">
    <text evidence="2">The sequence shown here is derived from an EMBL/GenBank/DDBJ whole genome shotgun (WGS) entry which is preliminary data.</text>
</comment>
<protein>
    <submittedName>
        <fullName evidence="2">Uncharacterized protein</fullName>
    </submittedName>
</protein>
<name>A0ABQ6FHV6_9CHLR</name>
<accession>A0ABQ6FHV6</accession>
<gene>
    <name evidence="2" type="ORF">KDH_05280</name>
</gene>
<dbReference type="EMBL" id="BSRI01000001">
    <property type="protein sequence ID" value="GLV53676.1"/>
    <property type="molecule type" value="Genomic_DNA"/>
</dbReference>
<reference evidence="2 3" key="1">
    <citation type="submission" date="2023-02" db="EMBL/GenBank/DDBJ databases">
        <title>Dictyobacter halimunensis sp. nov., a new member of the class Ktedonobacteria from forest soil in a geothermal area.</title>
        <authorList>
            <person name="Rachmania M.K."/>
            <person name="Ningsih F."/>
            <person name="Sakai Y."/>
            <person name="Yabe S."/>
            <person name="Yokota A."/>
            <person name="Sjamsuridzal W."/>
        </authorList>
    </citation>
    <scope>NUCLEOTIDE SEQUENCE [LARGE SCALE GENOMIC DNA]</scope>
    <source>
        <strain evidence="2 3">S3.2.2.5</strain>
    </source>
</reference>
<keyword evidence="1" id="KW-0175">Coiled coil</keyword>
<feature type="coiled-coil region" evidence="1">
    <location>
        <begin position="4"/>
        <end position="38"/>
    </location>
</feature>
<sequence>MNSFDQLAQEIFRQKQHMEALQAENAELHRQISDIQDGRGVFVMVGDQRYSLRSLREAAAGGDNNDRFRTNY</sequence>
<organism evidence="2 3">
    <name type="scientific">Dictyobacter halimunensis</name>
    <dbReference type="NCBI Taxonomy" id="3026934"/>
    <lineage>
        <taxon>Bacteria</taxon>
        <taxon>Bacillati</taxon>
        <taxon>Chloroflexota</taxon>
        <taxon>Ktedonobacteria</taxon>
        <taxon>Ktedonobacterales</taxon>
        <taxon>Dictyobacteraceae</taxon>
        <taxon>Dictyobacter</taxon>
    </lineage>
</organism>
<dbReference type="RefSeq" id="WP_338247386.1">
    <property type="nucleotide sequence ID" value="NZ_BSRI01000001.1"/>
</dbReference>
<keyword evidence="3" id="KW-1185">Reference proteome</keyword>
<evidence type="ECO:0000313" key="2">
    <source>
        <dbReference type="EMBL" id="GLV53676.1"/>
    </source>
</evidence>
<evidence type="ECO:0000256" key="1">
    <source>
        <dbReference type="SAM" id="Coils"/>
    </source>
</evidence>
<evidence type="ECO:0000313" key="3">
    <source>
        <dbReference type="Proteomes" id="UP001344906"/>
    </source>
</evidence>
<proteinExistence type="predicted"/>